<name>A0A512BNX6_9HYPH</name>
<comment type="caution">
    <text evidence="1">The sequence shown here is derived from an EMBL/GenBank/DDBJ whole genome shotgun (WGS) entry which is preliminary data.</text>
</comment>
<gene>
    <name evidence="1" type="ORF">MAE02_13490</name>
</gene>
<evidence type="ECO:0000313" key="2">
    <source>
        <dbReference type="Proteomes" id="UP000321085"/>
    </source>
</evidence>
<accession>A0A512BNX6</accession>
<reference evidence="1 2" key="1">
    <citation type="submission" date="2019-07" db="EMBL/GenBank/DDBJ databases">
        <title>Whole genome shotgun sequence of Microvirga aerophila NBRC 106136.</title>
        <authorList>
            <person name="Hosoyama A."/>
            <person name="Uohara A."/>
            <person name="Ohji S."/>
            <person name="Ichikawa N."/>
        </authorList>
    </citation>
    <scope>NUCLEOTIDE SEQUENCE [LARGE SCALE GENOMIC DNA]</scope>
    <source>
        <strain evidence="1 2">NBRC 106136</strain>
    </source>
</reference>
<organism evidence="1 2">
    <name type="scientific">Microvirga aerophila</name>
    <dbReference type="NCBI Taxonomy" id="670291"/>
    <lineage>
        <taxon>Bacteria</taxon>
        <taxon>Pseudomonadati</taxon>
        <taxon>Pseudomonadota</taxon>
        <taxon>Alphaproteobacteria</taxon>
        <taxon>Hyphomicrobiales</taxon>
        <taxon>Methylobacteriaceae</taxon>
        <taxon>Microvirga</taxon>
    </lineage>
</organism>
<proteinExistence type="predicted"/>
<evidence type="ECO:0000313" key="1">
    <source>
        <dbReference type="EMBL" id="GEO13653.1"/>
    </source>
</evidence>
<dbReference type="AlphaFoldDB" id="A0A512BNX6"/>
<dbReference type="Proteomes" id="UP000321085">
    <property type="component" value="Unassembled WGS sequence"/>
</dbReference>
<sequence length="114" mass="11997">MAGRFIAQAAKADRGCSGEQGREALTSVTARTGTNAWPGYDIRSKARFPTACLVGAASEHLLIPGIERVSRTSSIWIMSEAYPCARTLSCSQRPGGPQGAVYGDQALGVVREAP</sequence>
<dbReference type="EMBL" id="BJYU01000015">
    <property type="protein sequence ID" value="GEO13653.1"/>
    <property type="molecule type" value="Genomic_DNA"/>
</dbReference>
<protein>
    <submittedName>
        <fullName evidence="1">Uncharacterized protein</fullName>
    </submittedName>
</protein>
<keyword evidence="2" id="KW-1185">Reference proteome</keyword>